<organism evidence="1 2">
    <name type="scientific">Microvirga arsenatis</name>
    <dbReference type="NCBI Taxonomy" id="2692265"/>
    <lineage>
        <taxon>Bacteria</taxon>
        <taxon>Pseudomonadati</taxon>
        <taxon>Pseudomonadota</taxon>
        <taxon>Alphaproteobacteria</taxon>
        <taxon>Hyphomicrobiales</taxon>
        <taxon>Methylobacteriaceae</taxon>
        <taxon>Microvirga</taxon>
    </lineage>
</organism>
<dbReference type="EMBL" id="JAAAXJ010000005">
    <property type="protein sequence ID" value="NBJ25170.1"/>
    <property type="molecule type" value="Genomic_DNA"/>
</dbReference>
<reference evidence="1 2" key="1">
    <citation type="submission" date="2020-01" db="EMBL/GenBank/DDBJ databases">
        <title>Microvirga sp. nov., an arsenate reduction bacterium isolated from Tibet hotspring sediments.</title>
        <authorList>
            <person name="Yuan C.-G."/>
        </authorList>
    </citation>
    <scope>NUCLEOTIDE SEQUENCE [LARGE SCALE GENOMIC DNA]</scope>
    <source>
        <strain evidence="1 2">SYSU G3D203</strain>
    </source>
</reference>
<keyword evidence="2" id="KW-1185">Reference proteome</keyword>
<sequence>MAVQPGWPCALLPASPPSVGDRLSAPAQEDLLPQVIATAPRGVIWGTDEASDGTGASPVMRKVWTAMAGWMADLYKVAFDTAAQCFPSGITFSLEDWEAEYGLPDPCTSPESGVQGRINAVRARFGAQGGSSPAYFVCLAASIGYEVTITEPADFICDVSECDGDDTVVNVNGHHEWVVRLNGLGDTWFYCDEGECDDTPLEGFVVATDLECLFRRVAPEHTTVVFDYTVAFWSMEGSGLDFDFVNDVYAIDRTTTERAAAFTCVRASPGMAQRADGTWVSFAANEPRITDNGLLVEEARVNYLTNPANLGAVVGAKGAGGALPTGMGSGDFTAAQIWQVLGTGTEDGIPYFDVRVHTNGQNNDRTYWAFAWSNGNQNNFAPNDVVSAAVFIRQLSGSKPSQAQYCIRQSTNTGASAGSDLSATIPQSLLDAASLKDARFKTENRTLNGASVARAHTFLIVTVPVGAPFDHTFRIGIADLQKGAFITSPITSTVTNAVVTRQADQITRVLGAEFNPVEGTFYAEALHNPGTAGLASDTLLHIDDGTASNRMMITRNIPNIGGFVVTSGGVTGFDVAPGAAIADGSVSRIAGAYKAADCGVSSGGSAVATGAAAIPAVSALRLGTRPGGTVPLNGYIRRITYFPERLSNAELQALTA</sequence>
<gene>
    <name evidence="1" type="ORF">GR303_12500</name>
</gene>
<name>A0ABW9YY99_9HYPH</name>
<dbReference type="Proteomes" id="UP000818323">
    <property type="component" value="Unassembled WGS sequence"/>
</dbReference>
<dbReference type="Pfam" id="PF10076">
    <property type="entry name" value="Phage_Mu_Gp48"/>
    <property type="match status" value="1"/>
</dbReference>
<accession>A0ABW9YY99</accession>
<dbReference type="InterPro" id="IPR018755">
    <property type="entry name" value="Phage_Mu_Gp48"/>
</dbReference>
<dbReference type="RefSeq" id="WP_161725816.1">
    <property type="nucleotide sequence ID" value="NZ_JAAAXI010000025.1"/>
</dbReference>
<proteinExistence type="predicted"/>
<comment type="caution">
    <text evidence="1">The sequence shown here is derived from an EMBL/GenBank/DDBJ whole genome shotgun (WGS) entry which is preliminary data.</text>
</comment>
<protein>
    <submittedName>
        <fullName evidence="1">DUF2313 domain-containing protein</fullName>
    </submittedName>
</protein>
<evidence type="ECO:0000313" key="1">
    <source>
        <dbReference type="EMBL" id="NBJ25170.1"/>
    </source>
</evidence>
<evidence type="ECO:0000313" key="2">
    <source>
        <dbReference type="Proteomes" id="UP000818323"/>
    </source>
</evidence>